<comment type="similarity">
    <text evidence="1">Belongs to the PGI/PMI family.</text>
</comment>
<evidence type="ECO:0000313" key="5">
    <source>
        <dbReference type="Proteomes" id="UP000267654"/>
    </source>
</evidence>
<proteinExistence type="inferred from homology"/>
<reference evidence="4 5" key="1">
    <citation type="submission" date="2018-06" db="EMBL/GenBank/DDBJ databases">
        <title>Extensive metabolic versatility and redundancy in microbially diverse, dynamic hydrothermal sediments.</title>
        <authorList>
            <person name="Dombrowski N."/>
            <person name="Teske A."/>
            <person name="Baker B.J."/>
        </authorList>
    </citation>
    <scope>NUCLEOTIDE SEQUENCE [LARGE SCALE GENOMIC DNA]</scope>
    <source>
        <strain evidence="4">B19_G9</strain>
    </source>
</reference>
<dbReference type="GO" id="GO:1901135">
    <property type="term" value="P:carbohydrate derivative metabolic process"/>
    <property type="evidence" value="ECO:0007669"/>
    <property type="project" value="InterPro"/>
</dbReference>
<gene>
    <name evidence="4" type="ORF">DRI96_03215</name>
</gene>
<organism evidence="4 5">
    <name type="scientific">Aerophobetes bacterium</name>
    <dbReference type="NCBI Taxonomy" id="2030807"/>
    <lineage>
        <taxon>Bacteria</taxon>
        <taxon>Candidatus Aerophobota</taxon>
    </lineage>
</organism>
<accession>A0A662DEJ3</accession>
<dbReference type="SUPFAM" id="SSF53697">
    <property type="entry name" value="SIS domain"/>
    <property type="match status" value="1"/>
</dbReference>
<dbReference type="Pfam" id="PF10432">
    <property type="entry name" value="bact-PGI_C"/>
    <property type="match status" value="1"/>
</dbReference>
<dbReference type="NCBIfam" id="NF006423">
    <property type="entry name" value="PRK08674.1-2"/>
    <property type="match status" value="1"/>
</dbReference>
<evidence type="ECO:0000259" key="3">
    <source>
        <dbReference type="PROSITE" id="PS51464"/>
    </source>
</evidence>
<evidence type="ECO:0000256" key="2">
    <source>
        <dbReference type="ARBA" id="ARBA00023235"/>
    </source>
</evidence>
<dbReference type="InterPro" id="IPR046348">
    <property type="entry name" value="SIS_dom_sf"/>
</dbReference>
<name>A0A662DEJ3_UNCAE</name>
<sequence>MLNFSDNLAQIDKSNMRDILQGFPRQCEEAVKMGKEIVLPSSFKDRTIEKVLICGLGGSAIGGDILRTLFSSQKVMITVNRNYHLPSFVDSNTLLFIVSYSGNTEETLSCFKDAIKNKYLLFSISSGGELEKLSKENKVPHLRVPGGMPPRCAVGYITIPMIILLERVLNVELFDYGELVEVISMLSEKYSPDSKDNDNFVKSTAIKLKGKIPLIYGVDALTDVVAHRLKTQFNENSKIHAIWDVLPEMNHNEVVPWSGEGKVNLEIFFPIFIRDKKEDERIARRIEITKGLIEKKGVEFCEIWTKGDSPLTRIFSSIYTGDWISFYLALAQGVDPTPIVFIDLLKNELKKIKDGGNE</sequence>
<dbReference type="EMBL" id="QMQB01000099">
    <property type="protein sequence ID" value="RLE13278.1"/>
    <property type="molecule type" value="Genomic_DNA"/>
</dbReference>
<dbReference type="CDD" id="cd05017">
    <property type="entry name" value="SIS_PGI_PMI_1"/>
    <property type="match status" value="1"/>
</dbReference>
<dbReference type="InterPro" id="IPR035484">
    <property type="entry name" value="SIS_PGI/PMI_1"/>
</dbReference>
<dbReference type="InterPro" id="IPR019490">
    <property type="entry name" value="Glu6P/Mann6P_isomerase_C"/>
</dbReference>
<evidence type="ECO:0000313" key="4">
    <source>
        <dbReference type="EMBL" id="RLE13278.1"/>
    </source>
</evidence>
<dbReference type="GO" id="GO:0004476">
    <property type="term" value="F:mannose-6-phosphate isomerase activity"/>
    <property type="evidence" value="ECO:0007669"/>
    <property type="project" value="InterPro"/>
</dbReference>
<dbReference type="PROSITE" id="PS51464">
    <property type="entry name" value="SIS"/>
    <property type="match status" value="1"/>
</dbReference>
<dbReference type="Gene3D" id="3.40.50.10490">
    <property type="entry name" value="Glucose-6-phosphate isomerase like protein, domain 1"/>
    <property type="match status" value="2"/>
</dbReference>
<dbReference type="InterPro" id="IPR001347">
    <property type="entry name" value="SIS_dom"/>
</dbReference>
<comment type="caution">
    <text evidence="4">The sequence shown here is derived from an EMBL/GenBank/DDBJ whole genome shotgun (WGS) entry which is preliminary data.</text>
</comment>
<feature type="domain" description="SIS" evidence="3">
    <location>
        <begin position="39"/>
        <end position="179"/>
    </location>
</feature>
<keyword evidence="2 4" id="KW-0413">Isomerase</keyword>
<dbReference type="GO" id="GO:0005975">
    <property type="term" value="P:carbohydrate metabolic process"/>
    <property type="evidence" value="ECO:0007669"/>
    <property type="project" value="InterPro"/>
</dbReference>
<dbReference type="AlphaFoldDB" id="A0A662DEJ3"/>
<dbReference type="CDD" id="cd05637">
    <property type="entry name" value="SIS_PGI_PMI_2"/>
    <property type="match status" value="1"/>
</dbReference>
<protein>
    <submittedName>
        <fullName evidence="4">Bifunctional phosphoglucose/phosphomannose isomerase</fullName>
    </submittedName>
</protein>
<dbReference type="NCBIfam" id="TIGR02128">
    <property type="entry name" value="G6PI_arch"/>
    <property type="match status" value="1"/>
</dbReference>
<dbReference type="Proteomes" id="UP000267654">
    <property type="component" value="Unassembled WGS sequence"/>
</dbReference>
<dbReference type="GO" id="GO:0004347">
    <property type="term" value="F:glucose-6-phosphate isomerase activity"/>
    <property type="evidence" value="ECO:0007669"/>
    <property type="project" value="InterPro"/>
</dbReference>
<evidence type="ECO:0000256" key="1">
    <source>
        <dbReference type="ARBA" id="ARBA00010523"/>
    </source>
</evidence>
<dbReference type="GO" id="GO:0097367">
    <property type="term" value="F:carbohydrate derivative binding"/>
    <property type="evidence" value="ECO:0007669"/>
    <property type="project" value="InterPro"/>
</dbReference>
<dbReference type="NCBIfam" id="NF006426">
    <property type="entry name" value="PRK08674.1-6"/>
    <property type="match status" value="1"/>
</dbReference>